<comment type="caution">
    <text evidence="1">The sequence shown here is derived from an EMBL/GenBank/DDBJ whole genome shotgun (WGS) entry which is preliminary data.</text>
</comment>
<evidence type="ECO:0000313" key="2">
    <source>
        <dbReference type="Proteomes" id="UP000034154"/>
    </source>
</evidence>
<protein>
    <submittedName>
        <fullName evidence="1">Uncharacterized protein</fullName>
    </submittedName>
</protein>
<dbReference type="Proteomes" id="UP000034154">
    <property type="component" value="Unassembled WGS sequence"/>
</dbReference>
<evidence type="ECO:0000313" key="1">
    <source>
        <dbReference type="EMBL" id="KKT69487.1"/>
    </source>
</evidence>
<sequence length="280" mass="30550">VKGWLWVVHIPSSISQLNLFFHYPQNSSKNQKRSTRQADVPWRVRRCIRLLSGVYPVHGHNGVGAVAEVVGAADGFDVLCRPYGIWAQDFDDGLVCSGGDDAPVVEGTEGVVDGFAFMSFGGHDVDERPSAIAWVDRDGVVVGLVTNEGECPGQDLEGIFDLFFVDTRVLLVAPDADELLGQAFVVRFASHGGGGREEGDEEGDEDGTEAHFVPFFCWCGFKPGVRAVVLGRGRTKLTLRVLIVVTVKDIIKKIFCQCFVYNQKAAKNPDPKFGPGFSIF</sequence>
<dbReference type="EMBL" id="LCJB01000057">
    <property type="protein sequence ID" value="KKT69487.1"/>
    <property type="molecule type" value="Genomic_DNA"/>
</dbReference>
<gene>
    <name evidence="1" type="ORF">UW63_C0057G0006</name>
</gene>
<reference evidence="1 2" key="1">
    <citation type="journal article" date="2015" name="Nature">
        <title>rRNA introns, odd ribosomes, and small enigmatic genomes across a large radiation of phyla.</title>
        <authorList>
            <person name="Brown C.T."/>
            <person name="Hug L.A."/>
            <person name="Thomas B.C."/>
            <person name="Sharon I."/>
            <person name="Castelle C.J."/>
            <person name="Singh A."/>
            <person name="Wilkins M.J."/>
            <person name="Williams K.H."/>
            <person name="Banfield J.F."/>
        </authorList>
    </citation>
    <scope>NUCLEOTIDE SEQUENCE [LARGE SCALE GENOMIC DNA]</scope>
</reference>
<feature type="non-terminal residue" evidence="1">
    <location>
        <position position="1"/>
    </location>
</feature>
<proteinExistence type="predicted"/>
<accession>A0A0G1LL66</accession>
<organism evidence="1 2">
    <name type="scientific">Candidatus Uhrbacteria bacterium GW2011_GWF2_44_350</name>
    <dbReference type="NCBI Taxonomy" id="1619000"/>
    <lineage>
        <taxon>Bacteria</taxon>
        <taxon>Candidatus Uhriibacteriota</taxon>
    </lineage>
</organism>
<dbReference type="AlphaFoldDB" id="A0A0G1LL66"/>
<name>A0A0G1LL66_9BACT</name>